<sequence>MTETLSPALPDEVDAAARKVLQAACDRKLSLATAESCTGGLLASILTDVEGVSGCFERGFVVYSEDAKCELLGVARRTVEECGAVSREVAIAMAEGALNASRADIALSVTGFAGPGGPGDESGLVHFACARKGRPVTHCEQHFGDIGRGPTRIECLRTGLNMLAEAME</sequence>
<dbReference type="SUPFAM" id="SSF142433">
    <property type="entry name" value="CinA-like"/>
    <property type="match status" value="1"/>
</dbReference>
<dbReference type="AlphaFoldDB" id="A0A183CB57"/>
<organism evidence="2 3">
    <name type="scientific">Globodera pallida</name>
    <name type="common">Potato cyst nematode worm</name>
    <name type="synonym">Heterodera pallida</name>
    <dbReference type="NCBI Taxonomy" id="36090"/>
    <lineage>
        <taxon>Eukaryota</taxon>
        <taxon>Metazoa</taxon>
        <taxon>Ecdysozoa</taxon>
        <taxon>Nematoda</taxon>
        <taxon>Chromadorea</taxon>
        <taxon>Rhabditida</taxon>
        <taxon>Tylenchina</taxon>
        <taxon>Tylenchomorpha</taxon>
        <taxon>Tylenchoidea</taxon>
        <taxon>Heteroderidae</taxon>
        <taxon>Heteroderinae</taxon>
        <taxon>Globodera</taxon>
    </lineage>
</organism>
<dbReference type="Gene3D" id="3.90.950.20">
    <property type="entry name" value="CinA-like"/>
    <property type="match status" value="1"/>
</dbReference>
<dbReference type="NCBIfam" id="TIGR00199">
    <property type="entry name" value="PncC_domain"/>
    <property type="match status" value="1"/>
</dbReference>
<reference evidence="3" key="2">
    <citation type="submission" date="2016-06" db="UniProtKB">
        <authorList>
            <consortium name="WormBaseParasite"/>
        </authorList>
    </citation>
    <scope>IDENTIFICATION</scope>
</reference>
<feature type="domain" description="CinA C-terminal" evidence="1">
    <location>
        <begin position="16"/>
        <end position="166"/>
    </location>
</feature>
<evidence type="ECO:0000313" key="2">
    <source>
        <dbReference type="Proteomes" id="UP000050741"/>
    </source>
</evidence>
<reference evidence="2" key="1">
    <citation type="submission" date="2014-05" db="EMBL/GenBank/DDBJ databases">
        <title>The genome and life-stage specific transcriptomes of Globodera pallida elucidate key aspects of plant parasitism by a cyst nematode.</title>
        <authorList>
            <person name="Cotton J.A."/>
            <person name="Lilley C.J."/>
            <person name="Jones L.M."/>
            <person name="Kikuchi T."/>
            <person name="Reid A.J."/>
            <person name="Thorpe P."/>
            <person name="Tsai I.J."/>
            <person name="Beasley H."/>
            <person name="Blok V."/>
            <person name="Cock P.J.A."/>
            <person name="Van den Akker S.E."/>
            <person name="Holroyd N."/>
            <person name="Hunt M."/>
            <person name="Mantelin S."/>
            <person name="Naghra H."/>
            <person name="Pain A."/>
            <person name="Palomares-Rius J.E."/>
            <person name="Zarowiecki M."/>
            <person name="Berriman M."/>
            <person name="Jones J.T."/>
            <person name="Urwin P.E."/>
        </authorList>
    </citation>
    <scope>NUCLEOTIDE SEQUENCE [LARGE SCALE GENOMIC DNA]</scope>
    <source>
        <strain evidence="2">Lindley</strain>
    </source>
</reference>
<evidence type="ECO:0000313" key="3">
    <source>
        <dbReference type="WBParaSite" id="GPLIN_001010800"/>
    </source>
</evidence>
<dbReference type="InterPro" id="IPR036653">
    <property type="entry name" value="CinA-like_C"/>
</dbReference>
<dbReference type="WBParaSite" id="GPLIN_001010800">
    <property type="protein sequence ID" value="GPLIN_001010800"/>
    <property type="gene ID" value="GPLIN_001010800"/>
</dbReference>
<evidence type="ECO:0000259" key="1">
    <source>
        <dbReference type="Pfam" id="PF02464"/>
    </source>
</evidence>
<protein>
    <submittedName>
        <fullName evidence="3">CinA domain-containing protein</fullName>
    </submittedName>
</protein>
<name>A0A183CB57_GLOPA</name>
<accession>A0A183CB57</accession>
<dbReference type="Proteomes" id="UP000050741">
    <property type="component" value="Unassembled WGS sequence"/>
</dbReference>
<keyword evidence="2" id="KW-1185">Reference proteome</keyword>
<proteinExistence type="predicted"/>
<dbReference type="InterPro" id="IPR008136">
    <property type="entry name" value="CinA_C"/>
</dbReference>
<dbReference type="Pfam" id="PF02464">
    <property type="entry name" value="CinA"/>
    <property type="match status" value="1"/>
</dbReference>